<dbReference type="GO" id="GO:0016614">
    <property type="term" value="F:oxidoreductase activity, acting on CH-OH group of donors"/>
    <property type="evidence" value="ECO:0007669"/>
    <property type="project" value="UniProtKB-ARBA"/>
</dbReference>
<evidence type="ECO:0000256" key="2">
    <source>
        <dbReference type="ARBA" id="ARBA00023002"/>
    </source>
</evidence>
<proteinExistence type="inferred from homology"/>
<evidence type="ECO:0000313" key="3">
    <source>
        <dbReference type="EMBL" id="TFK54774.1"/>
    </source>
</evidence>
<accession>A0A5C3NAR6</accession>
<dbReference type="STRING" id="5364.A0A5C3NAR6"/>
<name>A0A5C3NAR6_9AGAM</name>
<dbReference type="Pfam" id="PF00106">
    <property type="entry name" value="adh_short"/>
    <property type="match status" value="1"/>
</dbReference>
<gene>
    <name evidence="3" type="ORF">OE88DRAFT_1653264</name>
</gene>
<dbReference type="AlphaFoldDB" id="A0A5C3NAR6"/>
<protein>
    <submittedName>
        <fullName evidence="3">NAD(P)-binding protein</fullName>
    </submittedName>
</protein>
<dbReference type="SUPFAM" id="SSF51735">
    <property type="entry name" value="NAD(P)-binding Rossmann-fold domains"/>
    <property type="match status" value="1"/>
</dbReference>
<dbReference type="PANTHER" id="PTHR48107:SF7">
    <property type="entry name" value="RE15974P"/>
    <property type="match status" value="1"/>
</dbReference>
<dbReference type="InterPro" id="IPR036291">
    <property type="entry name" value="NAD(P)-bd_dom_sf"/>
</dbReference>
<dbReference type="PRINTS" id="PR00081">
    <property type="entry name" value="GDHRDH"/>
</dbReference>
<reference evidence="3 4" key="1">
    <citation type="journal article" date="2019" name="Nat. Ecol. Evol.">
        <title>Megaphylogeny resolves global patterns of mushroom evolution.</title>
        <authorList>
            <person name="Varga T."/>
            <person name="Krizsan K."/>
            <person name="Foldi C."/>
            <person name="Dima B."/>
            <person name="Sanchez-Garcia M."/>
            <person name="Sanchez-Ramirez S."/>
            <person name="Szollosi G.J."/>
            <person name="Szarkandi J.G."/>
            <person name="Papp V."/>
            <person name="Albert L."/>
            <person name="Andreopoulos W."/>
            <person name="Angelini C."/>
            <person name="Antonin V."/>
            <person name="Barry K.W."/>
            <person name="Bougher N.L."/>
            <person name="Buchanan P."/>
            <person name="Buyck B."/>
            <person name="Bense V."/>
            <person name="Catcheside P."/>
            <person name="Chovatia M."/>
            <person name="Cooper J."/>
            <person name="Damon W."/>
            <person name="Desjardin D."/>
            <person name="Finy P."/>
            <person name="Geml J."/>
            <person name="Haridas S."/>
            <person name="Hughes K."/>
            <person name="Justo A."/>
            <person name="Karasinski D."/>
            <person name="Kautmanova I."/>
            <person name="Kiss B."/>
            <person name="Kocsube S."/>
            <person name="Kotiranta H."/>
            <person name="LaButti K.M."/>
            <person name="Lechner B.E."/>
            <person name="Liimatainen K."/>
            <person name="Lipzen A."/>
            <person name="Lukacs Z."/>
            <person name="Mihaltcheva S."/>
            <person name="Morgado L.N."/>
            <person name="Niskanen T."/>
            <person name="Noordeloos M.E."/>
            <person name="Ohm R.A."/>
            <person name="Ortiz-Santana B."/>
            <person name="Ovrebo C."/>
            <person name="Racz N."/>
            <person name="Riley R."/>
            <person name="Savchenko A."/>
            <person name="Shiryaev A."/>
            <person name="Soop K."/>
            <person name="Spirin V."/>
            <person name="Szebenyi C."/>
            <person name="Tomsovsky M."/>
            <person name="Tulloss R.E."/>
            <person name="Uehling J."/>
            <person name="Grigoriev I.V."/>
            <person name="Vagvolgyi C."/>
            <person name="Papp T."/>
            <person name="Martin F.M."/>
            <person name="Miettinen O."/>
            <person name="Hibbett D.S."/>
            <person name="Nagy L.G."/>
        </authorList>
    </citation>
    <scope>NUCLEOTIDE SEQUENCE [LARGE SCALE GENOMIC DNA]</scope>
    <source>
        <strain evidence="3 4">OMC1185</strain>
    </source>
</reference>
<evidence type="ECO:0000313" key="4">
    <source>
        <dbReference type="Proteomes" id="UP000305948"/>
    </source>
</evidence>
<dbReference type="EMBL" id="ML213505">
    <property type="protein sequence ID" value="TFK54774.1"/>
    <property type="molecule type" value="Genomic_DNA"/>
</dbReference>
<dbReference type="Gene3D" id="3.40.50.720">
    <property type="entry name" value="NAD(P)-binding Rossmann-like Domain"/>
    <property type="match status" value="1"/>
</dbReference>
<sequence>MSQLKPKNLQGKVALITGGSRGTGRQIALELAALGTSVVINYAKNAGPAEEVVKEGESLGAKAVAIQADVSNPEDVEQLFTKAVGAMGKLDVVMSNSPLSRKYQDTKGIYTLADFTMSLVERNRST</sequence>
<evidence type="ECO:0000256" key="1">
    <source>
        <dbReference type="ARBA" id="ARBA00006484"/>
    </source>
</evidence>
<dbReference type="OrthoDB" id="5327538at2759"/>
<dbReference type="PANTHER" id="PTHR48107">
    <property type="entry name" value="NADPH-DEPENDENT ALDEHYDE REDUCTASE-LIKE PROTEIN, CHLOROPLASTIC-RELATED"/>
    <property type="match status" value="1"/>
</dbReference>
<organism evidence="3 4">
    <name type="scientific">Heliocybe sulcata</name>
    <dbReference type="NCBI Taxonomy" id="5364"/>
    <lineage>
        <taxon>Eukaryota</taxon>
        <taxon>Fungi</taxon>
        <taxon>Dikarya</taxon>
        <taxon>Basidiomycota</taxon>
        <taxon>Agaricomycotina</taxon>
        <taxon>Agaricomycetes</taxon>
        <taxon>Gloeophyllales</taxon>
        <taxon>Gloeophyllaceae</taxon>
        <taxon>Heliocybe</taxon>
    </lineage>
</organism>
<comment type="similarity">
    <text evidence="1">Belongs to the short-chain dehydrogenases/reductases (SDR) family.</text>
</comment>
<keyword evidence="4" id="KW-1185">Reference proteome</keyword>
<keyword evidence="2" id="KW-0560">Oxidoreductase</keyword>
<dbReference type="InterPro" id="IPR002347">
    <property type="entry name" value="SDR_fam"/>
</dbReference>
<dbReference type="Proteomes" id="UP000305948">
    <property type="component" value="Unassembled WGS sequence"/>
</dbReference>